<dbReference type="HAMAP" id="MF_01416">
    <property type="entry name" value="ATP_synth_delta_bact"/>
    <property type="match status" value="1"/>
</dbReference>
<keyword evidence="5" id="KW-0406">Ion transport</keyword>
<keyword evidence="4" id="KW-0375">Hydrogen ion transport</keyword>
<dbReference type="InterPro" id="IPR036869">
    <property type="entry name" value="J_dom_sf"/>
</dbReference>
<protein>
    <recommendedName>
        <fullName evidence="9">Oligomycin sensitivity conferral protein</fullName>
    </recommendedName>
</protein>
<dbReference type="PANTHER" id="PTHR45168">
    <property type="entry name" value="DNAJ HOMOLOG SUBFAMILY B MEMBER 2"/>
    <property type="match status" value="1"/>
</dbReference>
<dbReference type="InterPro" id="IPR018253">
    <property type="entry name" value="DnaJ_domain_CS"/>
</dbReference>
<keyword evidence="12" id="KW-0812">Transmembrane</keyword>
<dbReference type="Gene3D" id="1.10.287.110">
    <property type="entry name" value="DnaJ domain"/>
    <property type="match status" value="1"/>
</dbReference>
<dbReference type="Proteomes" id="UP000054653">
    <property type="component" value="Unassembled WGS sequence"/>
</dbReference>
<dbReference type="InterPro" id="IPR005312">
    <property type="entry name" value="DUF1759"/>
</dbReference>
<dbReference type="InterPro" id="IPR043183">
    <property type="entry name" value="DNJB2/6-like"/>
</dbReference>
<evidence type="ECO:0000256" key="3">
    <source>
        <dbReference type="ARBA" id="ARBA00022448"/>
    </source>
</evidence>
<feature type="non-terminal residue" evidence="14">
    <location>
        <position position="1"/>
    </location>
</feature>
<gene>
    <name evidence="14" type="primary">dnajb6-b</name>
    <name evidence="14" type="ORF">T03_10784</name>
</gene>
<feature type="region of interest" description="Disordered" evidence="11">
    <location>
        <begin position="429"/>
        <end position="448"/>
    </location>
</feature>
<evidence type="ECO:0000256" key="10">
    <source>
        <dbReference type="SAM" id="Coils"/>
    </source>
</evidence>
<dbReference type="GO" id="GO:0030544">
    <property type="term" value="F:Hsp70 protein binding"/>
    <property type="evidence" value="ECO:0007669"/>
    <property type="project" value="InterPro"/>
</dbReference>
<dbReference type="PANTHER" id="PTHR45168:SF3">
    <property type="entry name" value="DNAJ HEAT SHOCK PROTEIN FAMILY (HSP40) MEMBER B2"/>
    <property type="match status" value="1"/>
</dbReference>
<organism evidence="14 15">
    <name type="scientific">Trichinella britovi</name>
    <name type="common">Parasitic roundworm</name>
    <dbReference type="NCBI Taxonomy" id="45882"/>
    <lineage>
        <taxon>Eukaryota</taxon>
        <taxon>Metazoa</taxon>
        <taxon>Ecdysozoa</taxon>
        <taxon>Nematoda</taxon>
        <taxon>Enoplea</taxon>
        <taxon>Dorylaimia</taxon>
        <taxon>Trichinellida</taxon>
        <taxon>Trichinellidae</taxon>
        <taxon>Trichinella</taxon>
    </lineage>
</organism>
<keyword evidence="8" id="KW-0066">ATP synthesis</keyword>
<dbReference type="InterPro" id="IPR001623">
    <property type="entry name" value="DnaJ_domain"/>
</dbReference>
<feature type="coiled-coil region" evidence="10">
    <location>
        <begin position="49"/>
        <end position="76"/>
    </location>
</feature>
<dbReference type="PRINTS" id="PR00125">
    <property type="entry name" value="ATPASEDELTA"/>
</dbReference>
<evidence type="ECO:0000256" key="6">
    <source>
        <dbReference type="ARBA" id="ARBA00023136"/>
    </source>
</evidence>
<dbReference type="SMART" id="SM00271">
    <property type="entry name" value="DnaJ"/>
    <property type="match status" value="1"/>
</dbReference>
<keyword evidence="7" id="KW-0143">Chaperone</keyword>
<comment type="similarity">
    <text evidence="2">Belongs to the ATPase delta chain family.</text>
</comment>
<evidence type="ECO:0000313" key="14">
    <source>
        <dbReference type="EMBL" id="KRY60967.1"/>
    </source>
</evidence>
<evidence type="ECO:0000256" key="12">
    <source>
        <dbReference type="SAM" id="Phobius"/>
    </source>
</evidence>
<sequence>LNCEFLEKMLLSKMTIRCFSASTIAWQHVKVPTIIGGIGGKYATAVYCAAVKSNKLDAVENEINNFEAELRKDSKLKMILADPFVHKEEKKRAIDSAAEKLKCGSITKNFFELISENGRMLEVEKILECFKKLMAAHHGELVCEVTSAKPLDASTQTSLHSVLQGFTKGGHKLHINYKVDPELIAGITVSLGDHYIDMSAASKIDQYSKIMESLGGNQTATVDCSFTHVSLAVSFLPKIYYFRKLQNAQSKIPMPKDKLQVFDNISDVIHKIPGKSFLVLKNPGSSDNYCVQANISPHKYIAFEARLTLQAKIASVEKSFSLFSLFCIVALASFFFLLVSSASFFSFSRAAFYDSLVPPLALPLKKKDAGSVRLFEIEHPYRQKPVVAARAKSKKEEITVSLNGLLEELTEALQIQLEQNLEEDGMQGAMEDWSHGSGSDPPATERAGVAADGWRQQNGKLPELKLPQFSWKVLEFPTFWAQFEASVHSRSDLDVTTKFDYLLSGTEGKARSAIAGIPLTAANYTHAVEILTTRFGRPKLVAREHISALWKAPACREMTMQGIQILVDELMKHLRCLKALDKDPYTGHFPVSEALMPMLREKFSPALQSAWDLKVGSDDDFKKFLQFAQRQADSLSTPMEDGVREPEKTVEHRTFRKNRLTSNGITAAVLRRLLRQGGRRSIWNINNSKEFYKRIRLDMMEKSCIVKRRESDSAEKHIDLFFEEIGEELILDTIFDVNHAAKLSLRLFHGKRNFFRYGRNRTSVSRDRNIAAWRSFREKFLKNYSENELDGDSRGSSNEDVAVNWPNSSSNKNAINVSIRRRRIDSLTDMEICSDELESTSEDEEMLREQLLLSKLEKLKSESKHSAELEASFGNDSSDSENEDTLRRILLETLRNKIDQKHSSTYSHTEIADDGVAASSSKVERKPYVYSAEHKSRKLKFVKVASFSNSTKGMSHSSVKRSKAISLNTQRAHNLVVNKYKLWKRFSWVASHQKLCELMKQKPVIISLDESDSESELEAIKGGSVMNSNNGQKHVSYYEVLGIHTESTDQEIKKAYRRLALRWHPDKNPHNKVEAEKRFKEISEAYEVLIDNEKRRIYDRHGIDGLRNGGATAGSRTGRGGDFSDFVFRSPFEVFFEFFGGRDPFQDIFGACDPFSPMGFGMDDFFGSSLLSTNGCLSPFGLFNRNPMSHFMQSFMMPNESDFATNVGPGPSFVTTTTFSSSAPGRPAKVRKTTTTNTVVNGRTVITNTVVENGKETVEVIENGRLTSRTVNGHKGRPQKHIENRRLP</sequence>
<dbReference type="Gene3D" id="1.10.520.20">
    <property type="entry name" value="N-terminal domain of the delta subunit of the F1F0-ATP synthase"/>
    <property type="match status" value="1"/>
</dbReference>
<feature type="compositionally biased region" description="Polar residues" evidence="11">
    <location>
        <begin position="794"/>
        <end position="807"/>
    </location>
</feature>
<dbReference type="GO" id="GO:0016020">
    <property type="term" value="C:membrane"/>
    <property type="evidence" value="ECO:0007669"/>
    <property type="project" value="UniProtKB-SubCell"/>
</dbReference>
<feature type="domain" description="J" evidence="13">
    <location>
        <begin position="1036"/>
        <end position="1102"/>
    </location>
</feature>
<evidence type="ECO:0000256" key="11">
    <source>
        <dbReference type="SAM" id="MobiDB-lite"/>
    </source>
</evidence>
<evidence type="ECO:0000256" key="2">
    <source>
        <dbReference type="ARBA" id="ARBA00007046"/>
    </source>
</evidence>
<reference evidence="14 15" key="1">
    <citation type="submission" date="2015-01" db="EMBL/GenBank/DDBJ databases">
        <title>Evolution of Trichinella species and genotypes.</title>
        <authorList>
            <person name="Korhonen P.K."/>
            <person name="Edoardo P."/>
            <person name="Giuseppe L.R."/>
            <person name="Gasser R.B."/>
        </authorList>
    </citation>
    <scope>NUCLEOTIDE SEQUENCE [LARGE SCALE GENOMIC DNA]</scope>
    <source>
        <strain evidence="14">ISS120</strain>
    </source>
</reference>
<evidence type="ECO:0000256" key="4">
    <source>
        <dbReference type="ARBA" id="ARBA00022781"/>
    </source>
</evidence>
<dbReference type="PROSITE" id="PS00636">
    <property type="entry name" value="DNAJ_1"/>
    <property type="match status" value="1"/>
</dbReference>
<dbReference type="GO" id="GO:0046933">
    <property type="term" value="F:proton-transporting ATP synthase activity, rotational mechanism"/>
    <property type="evidence" value="ECO:0007669"/>
    <property type="project" value="InterPro"/>
</dbReference>
<proteinExistence type="inferred from homology"/>
<evidence type="ECO:0000256" key="8">
    <source>
        <dbReference type="ARBA" id="ARBA00023310"/>
    </source>
</evidence>
<accession>A0A0V1DHC4</accession>
<dbReference type="Pfam" id="PF00226">
    <property type="entry name" value="DnaJ"/>
    <property type="match status" value="1"/>
</dbReference>
<dbReference type="EMBL" id="JYDI01000003">
    <property type="protein sequence ID" value="KRY60967.1"/>
    <property type="molecule type" value="Genomic_DNA"/>
</dbReference>
<dbReference type="GO" id="GO:0005737">
    <property type="term" value="C:cytoplasm"/>
    <property type="evidence" value="ECO:0007669"/>
    <property type="project" value="UniProtKB-ARBA"/>
</dbReference>
<dbReference type="PRINTS" id="PR00625">
    <property type="entry name" value="JDOMAIN"/>
</dbReference>
<dbReference type="GO" id="GO:0051082">
    <property type="term" value="F:unfolded protein binding"/>
    <property type="evidence" value="ECO:0007669"/>
    <property type="project" value="InterPro"/>
</dbReference>
<evidence type="ECO:0000256" key="7">
    <source>
        <dbReference type="ARBA" id="ARBA00023186"/>
    </source>
</evidence>
<dbReference type="Pfam" id="PF00213">
    <property type="entry name" value="OSCP"/>
    <property type="match status" value="1"/>
</dbReference>
<evidence type="ECO:0000256" key="9">
    <source>
        <dbReference type="ARBA" id="ARBA00033369"/>
    </source>
</evidence>
<keyword evidence="3" id="KW-0813">Transport</keyword>
<dbReference type="CDD" id="cd06257">
    <property type="entry name" value="DnaJ"/>
    <property type="match status" value="1"/>
</dbReference>
<dbReference type="SUPFAM" id="SSF47928">
    <property type="entry name" value="N-terminal domain of the delta subunit of the F1F0-ATP synthase"/>
    <property type="match status" value="1"/>
</dbReference>
<dbReference type="InterPro" id="IPR026015">
    <property type="entry name" value="ATP_synth_OSCP/delta_N_sf"/>
</dbReference>
<evidence type="ECO:0000256" key="1">
    <source>
        <dbReference type="ARBA" id="ARBA00004370"/>
    </source>
</evidence>
<name>A0A0V1DHC4_TRIBR</name>
<dbReference type="Pfam" id="PF03564">
    <property type="entry name" value="DUF1759"/>
    <property type="match status" value="1"/>
</dbReference>
<keyword evidence="12" id="KW-1133">Transmembrane helix</keyword>
<keyword evidence="10" id="KW-0175">Coiled coil</keyword>
<evidence type="ECO:0000256" key="5">
    <source>
        <dbReference type="ARBA" id="ARBA00023065"/>
    </source>
</evidence>
<dbReference type="NCBIfam" id="TIGR01145">
    <property type="entry name" value="ATP_synt_delta"/>
    <property type="match status" value="1"/>
</dbReference>
<dbReference type="SUPFAM" id="SSF46565">
    <property type="entry name" value="Chaperone J-domain"/>
    <property type="match status" value="1"/>
</dbReference>
<feature type="region of interest" description="Disordered" evidence="11">
    <location>
        <begin position="1267"/>
        <end position="1288"/>
    </location>
</feature>
<feature type="region of interest" description="Disordered" evidence="11">
    <location>
        <begin position="787"/>
        <end position="807"/>
    </location>
</feature>
<evidence type="ECO:0000259" key="13">
    <source>
        <dbReference type="PROSITE" id="PS50076"/>
    </source>
</evidence>
<dbReference type="PROSITE" id="PS50076">
    <property type="entry name" value="DNAJ_2"/>
    <property type="match status" value="1"/>
</dbReference>
<keyword evidence="6 12" id="KW-0472">Membrane</keyword>
<evidence type="ECO:0000313" key="15">
    <source>
        <dbReference type="Proteomes" id="UP000054653"/>
    </source>
</evidence>
<comment type="subcellular location">
    <subcellularLocation>
        <location evidence="1">Membrane</location>
    </subcellularLocation>
</comment>
<dbReference type="InterPro" id="IPR000711">
    <property type="entry name" value="ATPase_OSCP/dsu"/>
</dbReference>
<dbReference type="STRING" id="45882.A0A0V1DHC4"/>
<dbReference type="FunFam" id="1.10.287.110:FF:000021">
    <property type="entry name" value="DnaJ (Hsp40) homolog, subfamily B, member 2"/>
    <property type="match status" value="1"/>
</dbReference>
<keyword evidence="15" id="KW-1185">Reference proteome</keyword>
<dbReference type="OrthoDB" id="1262810at2759"/>
<feature type="transmembrane region" description="Helical" evidence="12">
    <location>
        <begin position="322"/>
        <end position="345"/>
    </location>
</feature>
<comment type="caution">
    <text evidence="14">The sequence shown here is derived from an EMBL/GenBank/DDBJ whole genome shotgun (WGS) entry which is preliminary data.</text>
</comment>